<evidence type="ECO:0000256" key="1">
    <source>
        <dbReference type="ARBA" id="ARBA00023125"/>
    </source>
</evidence>
<dbReference type="GO" id="GO:0006310">
    <property type="term" value="P:DNA recombination"/>
    <property type="evidence" value="ECO:0007669"/>
    <property type="project" value="UniProtKB-KW"/>
</dbReference>
<proteinExistence type="predicted"/>
<dbReference type="PANTHER" id="PTHR34605">
    <property type="entry name" value="PHAGE_INTEGRASE DOMAIN-CONTAINING PROTEIN"/>
    <property type="match status" value="1"/>
</dbReference>
<dbReference type="AlphaFoldDB" id="A0AAD6U8T3"/>
<evidence type="ECO:0008006" key="6">
    <source>
        <dbReference type="Google" id="ProtNLM"/>
    </source>
</evidence>
<accession>A0AAD6U8T3</accession>
<keyword evidence="5" id="KW-1185">Reference proteome</keyword>
<reference evidence="4" key="1">
    <citation type="submission" date="2023-03" db="EMBL/GenBank/DDBJ databases">
        <title>Massive genome expansion in bonnet fungi (Mycena s.s.) driven by repeated elements and novel gene families across ecological guilds.</title>
        <authorList>
            <consortium name="Lawrence Berkeley National Laboratory"/>
            <person name="Harder C.B."/>
            <person name="Miyauchi S."/>
            <person name="Viragh M."/>
            <person name="Kuo A."/>
            <person name="Thoen E."/>
            <person name="Andreopoulos B."/>
            <person name="Lu D."/>
            <person name="Skrede I."/>
            <person name="Drula E."/>
            <person name="Henrissat B."/>
            <person name="Morin E."/>
            <person name="Kohler A."/>
            <person name="Barry K."/>
            <person name="LaButti K."/>
            <person name="Morin E."/>
            <person name="Salamov A."/>
            <person name="Lipzen A."/>
            <person name="Mereny Z."/>
            <person name="Hegedus B."/>
            <person name="Baldrian P."/>
            <person name="Stursova M."/>
            <person name="Weitz H."/>
            <person name="Taylor A."/>
            <person name="Grigoriev I.V."/>
            <person name="Nagy L.G."/>
            <person name="Martin F."/>
            <person name="Kauserud H."/>
        </authorList>
    </citation>
    <scope>NUCLEOTIDE SEQUENCE</scope>
    <source>
        <strain evidence="4">CBHHK173m</strain>
    </source>
</reference>
<organism evidence="4 5">
    <name type="scientific">Mycena belliarum</name>
    <dbReference type="NCBI Taxonomy" id="1033014"/>
    <lineage>
        <taxon>Eukaryota</taxon>
        <taxon>Fungi</taxon>
        <taxon>Dikarya</taxon>
        <taxon>Basidiomycota</taxon>
        <taxon>Agaricomycotina</taxon>
        <taxon>Agaricomycetes</taxon>
        <taxon>Agaricomycetidae</taxon>
        <taxon>Agaricales</taxon>
        <taxon>Marasmiineae</taxon>
        <taxon>Mycenaceae</taxon>
        <taxon>Mycena</taxon>
    </lineage>
</organism>
<feature type="region of interest" description="Disordered" evidence="3">
    <location>
        <begin position="12"/>
        <end position="40"/>
    </location>
</feature>
<feature type="compositionally biased region" description="Basic residues" evidence="3">
    <location>
        <begin position="24"/>
        <end position="33"/>
    </location>
</feature>
<dbReference type="Gene3D" id="1.10.443.10">
    <property type="entry name" value="Intergrase catalytic core"/>
    <property type="match status" value="1"/>
</dbReference>
<gene>
    <name evidence="4" type="ORF">B0H15DRAFT_779989</name>
</gene>
<dbReference type="InterPro" id="IPR052925">
    <property type="entry name" value="Phage_Integrase-like_Recomb"/>
</dbReference>
<evidence type="ECO:0000313" key="4">
    <source>
        <dbReference type="EMBL" id="KAJ7089371.1"/>
    </source>
</evidence>
<dbReference type="GO" id="GO:0015074">
    <property type="term" value="P:DNA integration"/>
    <property type="evidence" value="ECO:0007669"/>
    <property type="project" value="InterPro"/>
</dbReference>
<evidence type="ECO:0000256" key="3">
    <source>
        <dbReference type="SAM" id="MobiDB-lite"/>
    </source>
</evidence>
<dbReference type="GO" id="GO:0003677">
    <property type="term" value="F:DNA binding"/>
    <property type="evidence" value="ECO:0007669"/>
    <property type="project" value="UniProtKB-KW"/>
</dbReference>
<dbReference type="PANTHER" id="PTHR34605:SF3">
    <property type="entry name" value="P CELL-TYPE AGGLUTINATION PROTEIN MAP4-LIKE-RELATED"/>
    <property type="match status" value="1"/>
</dbReference>
<protein>
    <recommendedName>
        <fullName evidence="6">Tyr recombinase domain-containing protein</fullName>
    </recommendedName>
</protein>
<dbReference type="Gene3D" id="1.10.150.130">
    <property type="match status" value="1"/>
</dbReference>
<dbReference type="InterPro" id="IPR010998">
    <property type="entry name" value="Integrase_recombinase_N"/>
</dbReference>
<evidence type="ECO:0000256" key="2">
    <source>
        <dbReference type="ARBA" id="ARBA00023172"/>
    </source>
</evidence>
<keyword evidence="2" id="KW-0233">DNA recombination</keyword>
<name>A0AAD6U8T3_9AGAR</name>
<keyword evidence="1" id="KW-0238">DNA-binding</keyword>
<evidence type="ECO:0000313" key="5">
    <source>
        <dbReference type="Proteomes" id="UP001222325"/>
    </source>
</evidence>
<sequence length="355" mass="39810">MIVDNLFKRQHRRAAAQPYGSFSTRRKHAHSRRPNLSEEAQEKIQRAMQNAWADSTLDKYGASLEAYFHFCNKEQVSRRQRLPADEFLLCAFAASRAGEVAGGTARGAVAAVKAWHIVNGEQWNGGIRLRYTLRGVEKLAPSSSKHDERPPVTAAMLDVLDEELDHNDPKDAAVFVTACCAFWGQARLGELLSTAQGSYKQGRIPLGADLKPPSSRAGSRILRLPYTKTKGKLGEDTMICRQRGRSDPIHAVENHLVVNDIQADLPLFAYRNERGDLKCLTRKKFLERCNEVWARHGFPTHTGHAFRIGGTTELLIAGVSPEVVQAMGRWKSDAFKVYWRRLDLLAPLHAEYVNV</sequence>
<dbReference type="Proteomes" id="UP001222325">
    <property type="component" value="Unassembled WGS sequence"/>
</dbReference>
<dbReference type="InterPro" id="IPR013762">
    <property type="entry name" value="Integrase-like_cat_sf"/>
</dbReference>
<dbReference type="EMBL" id="JARJCN010000024">
    <property type="protein sequence ID" value="KAJ7089371.1"/>
    <property type="molecule type" value="Genomic_DNA"/>
</dbReference>
<dbReference type="InterPro" id="IPR011010">
    <property type="entry name" value="DNA_brk_join_enz"/>
</dbReference>
<dbReference type="SUPFAM" id="SSF47823">
    <property type="entry name" value="lambda integrase-like, N-terminal domain"/>
    <property type="match status" value="1"/>
</dbReference>
<dbReference type="SUPFAM" id="SSF56349">
    <property type="entry name" value="DNA breaking-rejoining enzymes"/>
    <property type="match status" value="1"/>
</dbReference>
<comment type="caution">
    <text evidence="4">The sequence shown here is derived from an EMBL/GenBank/DDBJ whole genome shotgun (WGS) entry which is preliminary data.</text>
</comment>